<keyword evidence="2" id="KW-1185">Reference proteome</keyword>
<reference evidence="1 2" key="1">
    <citation type="journal article" date="2019" name="BMC Genomics">
        <title>New insights from Opisthorchis felineus genome: update on genomics of the epidemiologically important liver flukes.</title>
        <authorList>
            <person name="Ershov N.I."/>
            <person name="Mordvinov V.A."/>
            <person name="Prokhortchouk E.B."/>
            <person name="Pakharukova M.Y."/>
            <person name="Gunbin K.V."/>
            <person name="Ustyantsev K."/>
            <person name="Genaev M.A."/>
            <person name="Blinov A.G."/>
            <person name="Mazur A."/>
            <person name="Boulygina E."/>
            <person name="Tsygankova S."/>
            <person name="Khrameeva E."/>
            <person name="Chekanov N."/>
            <person name="Fan G."/>
            <person name="Xiao A."/>
            <person name="Zhang H."/>
            <person name="Xu X."/>
            <person name="Yang H."/>
            <person name="Solovyev V."/>
            <person name="Lee S.M."/>
            <person name="Liu X."/>
            <person name="Afonnikov D.A."/>
            <person name="Skryabin K.G."/>
        </authorList>
    </citation>
    <scope>NUCLEOTIDE SEQUENCE [LARGE SCALE GENOMIC DNA]</scope>
    <source>
        <strain evidence="1">AK-0245</strain>
        <tissue evidence="1">Whole organism</tissue>
    </source>
</reference>
<sequence>ITSSERLFVYVWRQSILGTVHEAGINFDKSQEMEMASTTEGEMEVDVTANTTFAIIMCDELSSYQSFLVV</sequence>
<dbReference type="AlphaFoldDB" id="A0A4S2M6H7"/>
<protein>
    <submittedName>
        <fullName evidence="1">Uncharacterized protein</fullName>
    </submittedName>
</protein>
<dbReference type="Proteomes" id="UP000308267">
    <property type="component" value="Unassembled WGS sequence"/>
</dbReference>
<organism evidence="1 2">
    <name type="scientific">Opisthorchis felineus</name>
    <dbReference type="NCBI Taxonomy" id="147828"/>
    <lineage>
        <taxon>Eukaryota</taxon>
        <taxon>Metazoa</taxon>
        <taxon>Spiralia</taxon>
        <taxon>Lophotrochozoa</taxon>
        <taxon>Platyhelminthes</taxon>
        <taxon>Trematoda</taxon>
        <taxon>Digenea</taxon>
        <taxon>Opisthorchiida</taxon>
        <taxon>Opisthorchiata</taxon>
        <taxon>Opisthorchiidae</taxon>
        <taxon>Opisthorchis</taxon>
    </lineage>
</organism>
<dbReference type="STRING" id="147828.A0A4S2M6H7"/>
<dbReference type="EMBL" id="SJOL01005876">
    <property type="protein sequence ID" value="TGZ69668.1"/>
    <property type="molecule type" value="Genomic_DNA"/>
</dbReference>
<gene>
    <name evidence="1" type="ORF">CRM22_003605</name>
</gene>
<feature type="non-terminal residue" evidence="1">
    <location>
        <position position="1"/>
    </location>
</feature>
<comment type="caution">
    <text evidence="1">The sequence shown here is derived from an EMBL/GenBank/DDBJ whole genome shotgun (WGS) entry which is preliminary data.</text>
</comment>
<evidence type="ECO:0000313" key="2">
    <source>
        <dbReference type="Proteomes" id="UP000308267"/>
    </source>
</evidence>
<name>A0A4S2M6H7_OPIFE</name>
<evidence type="ECO:0000313" key="1">
    <source>
        <dbReference type="EMBL" id="TGZ69668.1"/>
    </source>
</evidence>
<proteinExistence type="predicted"/>
<accession>A0A4S2M6H7</accession>
<dbReference type="OrthoDB" id="1063785at2759"/>